<accession>A0A4Q7NN81</accession>
<dbReference type="AlphaFoldDB" id="A0A4Q7NN81"/>
<dbReference type="OrthoDB" id="8675971at2"/>
<gene>
    <name evidence="1" type="ORF">EV675_2565</name>
</gene>
<evidence type="ECO:0000313" key="1">
    <source>
        <dbReference type="EMBL" id="RZS86522.1"/>
    </source>
</evidence>
<sequence>MNDYVLLRFDGDERVLVLGMRWHTILGSRLGQRARQKAREAKASHHAHAPGSEAVGVIRLNRADRGLADQLHSGALAFASDHRQGVVALRAELPDGRIWVVAVQGGKVLTHSDRVHDSAADAQAALDGLMAHHGDELVILDADPGDLGEASLPAFLGDASDACRLQPCGWSMPAIPRPLVVAALGCAAAFLLRSGWDWYRHQEGGSTPAQPGIDPEAAWAQVYEALRQRIRLHAESDGLAVLDALADLPAEVGGWRLSSAQCSRGTEQGWTCRARYDRRHRLATNASFLGARPSGWSETWQPMDAVVARFAVADGAQPLEPSRLMSRAEHDGKTITALQQVLPLMSGATLGETVPVRLEPPRDEYGAAMAAPPSMPAVSERPLVLEGPLRSMFLIPGLLANQVEWRAVSLTVDAAAELSLNRSRLMAGMSGVLYARD</sequence>
<protein>
    <submittedName>
        <fullName evidence="1">Pilin accessory protein (PilO)</fullName>
    </submittedName>
</protein>
<dbReference type="Proteomes" id="UP000292445">
    <property type="component" value="Unassembled WGS sequence"/>
</dbReference>
<reference evidence="1 2" key="1">
    <citation type="submission" date="2019-02" db="EMBL/GenBank/DDBJ databases">
        <title>Genomic Encyclopedia of Type Strains, Phase IV (KMG-IV): sequencing the most valuable type-strain genomes for metagenomic binning, comparative biology and taxonomic classification.</title>
        <authorList>
            <person name="Goeker M."/>
        </authorList>
    </citation>
    <scope>NUCLEOTIDE SEQUENCE [LARGE SCALE GENOMIC DNA]</scope>
    <source>
        <strain evidence="1 2">K24</strain>
    </source>
</reference>
<organism evidence="1 2">
    <name type="scientific">Pigmentiphaga kullae</name>
    <dbReference type="NCBI Taxonomy" id="151784"/>
    <lineage>
        <taxon>Bacteria</taxon>
        <taxon>Pseudomonadati</taxon>
        <taxon>Pseudomonadota</taxon>
        <taxon>Betaproteobacteria</taxon>
        <taxon>Burkholderiales</taxon>
        <taxon>Alcaligenaceae</taxon>
        <taxon>Pigmentiphaga</taxon>
    </lineage>
</organism>
<comment type="caution">
    <text evidence="1">The sequence shown here is derived from an EMBL/GenBank/DDBJ whole genome shotgun (WGS) entry which is preliminary data.</text>
</comment>
<evidence type="ECO:0000313" key="2">
    <source>
        <dbReference type="Proteomes" id="UP000292445"/>
    </source>
</evidence>
<name>A0A4Q7NN81_9BURK</name>
<proteinExistence type="predicted"/>
<dbReference type="RefSeq" id="WP_130357610.1">
    <property type="nucleotide sequence ID" value="NZ_SGXC01000001.1"/>
</dbReference>
<keyword evidence="2" id="KW-1185">Reference proteome</keyword>
<dbReference type="EMBL" id="SGXC01000001">
    <property type="protein sequence ID" value="RZS86522.1"/>
    <property type="molecule type" value="Genomic_DNA"/>
</dbReference>